<dbReference type="AlphaFoldDB" id="A0A839ENC9"/>
<dbReference type="PANTHER" id="PTHR10584">
    <property type="entry name" value="SUGAR KINASE"/>
    <property type="match status" value="1"/>
</dbReference>
<accession>A0A839ENC9</accession>
<keyword evidence="2 4" id="KW-0418">Kinase</keyword>
<comment type="caution">
    <text evidence="4">The sequence shown here is derived from an EMBL/GenBank/DDBJ whole genome shotgun (WGS) entry which is preliminary data.</text>
</comment>
<dbReference type="CDD" id="cd01942">
    <property type="entry name" value="ribokinase_group_A"/>
    <property type="match status" value="1"/>
</dbReference>
<dbReference type="GO" id="GO:0016301">
    <property type="term" value="F:kinase activity"/>
    <property type="evidence" value="ECO:0007669"/>
    <property type="project" value="UniProtKB-KW"/>
</dbReference>
<dbReference type="PROSITE" id="PS00584">
    <property type="entry name" value="PFKB_KINASES_2"/>
    <property type="match status" value="1"/>
</dbReference>
<evidence type="ECO:0000313" key="4">
    <source>
        <dbReference type="EMBL" id="MBA8879705.1"/>
    </source>
</evidence>
<evidence type="ECO:0000313" key="5">
    <source>
        <dbReference type="Proteomes" id="UP000549052"/>
    </source>
</evidence>
<evidence type="ECO:0000259" key="3">
    <source>
        <dbReference type="Pfam" id="PF00294"/>
    </source>
</evidence>
<protein>
    <submittedName>
        <fullName evidence="4">Sugar/nucleoside kinase (Ribokinase family)</fullName>
    </submittedName>
</protein>
<evidence type="ECO:0000256" key="1">
    <source>
        <dbReference type="ARBA" id="ARBA00022679"/>
    </source>
</evidence>
<organism evidence="4 5">
    <name type="scientific">Phyllobacterium myrsinacearum</name>
    <dbReference type="NCBI Taxonomy" id="28101"/>
    <lineage>
        <taxon>Bacteria</taxon>
        <taxon>Pseudomonadati</taxon>
        <taxon>Pseudomonadota</taxon>
        <taxon>Alphaproteobacteria</taxon>
        <taxon>Hyphomicrobiales</taxon>
        <taxon>Phyllobacteriaceae</taxon>
        <taxon>Phyllobacterium</taxon>
    </lineage>
</organism>
<dbReference type="InterPro" id="IPR002173">
    <property type="entry name" value="Carboh/pur_kinase_PfkB_CS"/>
</dbReference>
<sequence>MTPASDVHYDVMVVGEYYFDLIFRGLPDIPKIGADLWAKEFEWVPGAAFSTALALSRLGTKVGWWCAFGNDVFSQMIIEEARREGIDEGLFIHFQKPWRRLSSAFSFTHDRGFISYSEDRDPSPVPADLERIRPQILLLQGFSLDPERLALVDAARRLGIKVVSDCQHIEIDLSAPGLIEALRQIDVFLPNESEAKAVTGETDIKTALTVLAQYCPTVVIKCGADGAIASEKGRSYHVPALAVDVFDTTGAGDSFNAGFVHGLLHEPDFYSALDVAVICGSRAVTGYGGRNLPFHSDLHRYRRYQAAI</sequence>
<dbReference type="EMBL" id="JACGXN010000005">
    <property type="protein sequence ID" value="MBA8879705.1"/>
    <property type="molecule type" value="Genomic_DNA"/>
</dbReference>
<dbReference type="Gene3D" id="3.40.1190.20">
    <property type="match status" value="1"/>
</dbReference>
<proteinExistence type="predicted"/>
<dbReference type="InterPro" id="IPR029056">
    <property type="entry name" value="Ribokinase-like"/>
</dbReference>
<keyword evidence="5" id="KW-1185">Reference proteome</keyword>
<reference evidence="4 5" key="1">
    <citation type="submission" date="2020-07" db="EMBL/GenBank/DDBJ databases">
        <title>Genomic Encyclopedia of Type Strains, Phase IV (KMG-V): Genome sequencing to study the core and pangenomes of soil and plant-associated prokaryotes.</title>
        <authorList>
            <person name="Whitman W."/>
        </authorList>
    </citation>
    <scope>NUCLEOTIDE SEQUENCE [LARGE SCALE GENOMIC DNA]</scope>
    <source>
        <strain evidence="4 5">AN3</strain>
    </source>
</reference>
<feature type="domain" description="Carbohydrate kinase PfkB" evidence="3">
    <location>
        <begin position="46"/>
        <end position="291"/>
    </location>
</feature>
<dbReference type="PANTHER" id="PTHR10584:SF167">
    <property type="entry name" value="PFKB DOMAIN PROTEIN"/>
    <property type="match status" value="1"/>
</dbReference>
<name>A0A839ENC9_9HYPH</name>
<dbReference type="InterPro" id="IPR011611">
    <property type="entry name" value="PfkB_dom"/>
</dbReference>
<dbReference type="Proteomes" id="UP000549052">
    <property type="component" value="Unassembled WGS sequence"/>
</dbReference>
<dbReference type="Pfam" id="PF00294">
    <property type="entry name" value="PfkB"/>
    <property type="match status" value="1"/>
</dbReference>
<evidence type="ECO:0000256" key="2">
    <source>
        <dbReference type="ARBA" id="ARBA00022777"/>
    </source>
</evidence>
<gene>
    <name evidence="4" type="ORF">FHW16_003424</name>
</gene>
<keyword evidence="1" id="KW-0808">Transferase</keyword>
<dbReference type="SUPFAM" id="SSF53613">
    <property type="entry name" value="Ribokinase-like"/>
    <property type="match status" value="1"/>
</dbReference>